<organism evidence="2">
    <name type="scientific">viral metagenome</name>
    <dbReference type="NCBI Taxonomy" id="1070528"/>
    <lineage>
        <taxon>unclassified sequences</taxon>
        <taxon>metagenomes</taxon>
        <taxon>organismal metagenomes</taxon>
    </lineage>
</organism>
<proteinExistence type="predicted"/>
<accession>A0A6C0I7E8</accession>
<feature type="region of interest" description="Disordered" evidence="1">
    <location>
        <begin position="98"/>
        <end position="117"/>
    </location>
</feature>
<protein>
    <submittedName>
        <fullName evidence="2">Uncharacterized protein</fullName>
    </submittedName>
</protein>
<evidence type="ECO:0000313" key="2">
    <source>
        <dbReference type="EMBL" id="QHT88854.1"/>
    </source>
</evidence>
<reference evidence="2" key="1">
    <citation type="journal article" date="2020" name="Nature">
        <title>Giant virus diversity and host interactions through global metagenomics.</title>
        <authorList>
            <person name="Schulz F."/>
            <person name="Roux S."/>
            <person name="Paez-Espino D."/>
            <person name="Jungbluth S."/>
            <person name="Walsh D.A."/>
            <person name="Denef V.J."/>
            <person name="McMahon K.D."/>
            <person name="Konstantinidis K.T."/>
            <person name="Eloe-Fadrosh E.A."/>
            <person name="Kyrpides N.C."/>
            <person name="Woyke T."/>
        </authorList>
    </citation>
    <scope>NUCLEOTIDE SEQUENCE</scope>
    <source>
        <strain evidence="2">GVMAG-M-3300023184-51</strain>
    </source>
</reference>
<evidence type="ECO:0000256" key="1">
    <source>
        <dbReference type="SAM" id="MobiDB-lite"/>
    </source>
</evidence>
<sequence length="117" mass="13162">MSAQFFNYRSCNHDNVPYYVLLGSNATSIHLINDTPDPYLEAIDAKLEQICAEIEMTLNSDGKLDNDTPDPYLQAIDAKLEQICAEIEMTLNNDGELVDKGNIRPDFDDDGENTFLE</sequence>
<dbReference type="AlphaFoldDB" id="A0A6C0I7E8"/>
<name>A0A6C0I7E8_9ZZZZ</name>
<dbReference type="EMBL" id="MN740125">
    <property type="protein sequence ID" value="QHT88854.1"/>
    <property type="molecule type" value="Genomic_DNA"/>
</dbReference>
<feature type="compositionally biased region" description="Acidic residues" evidence="1">
    <location>
        <begin position="107"/>
        <end position="117"/>
    </location>
</feature>